<dbReference type="SUPFAM" id="SSF158442">
    <property type="entry name" value="DsbB-like"/>
    <property type="match status" value="1"/>
</dbReference>
<comment type="subcellular location">
    <subcellularLocation>
        <location evidence="1">Membrane</location>
        <topology evidence="1">Multi-pass membrane protein</topology>
    </subcellularLocation>
</comment>
<evidence type="ECO:0000256" key="4">
    <source>
        <dbReference type="ARBA" id="ARBA00023136"/>
    </source>
</evidence>
<dbReference type="InterPro" id="IPR003752">
    <property type="entry name" value="DiS_bond_form_DsbB/BdbC"/>
</dbReference>
<keyword evidence="4 5" id="KW-0472">Membrane</keyword>
<sequence>MTRRNRLVLTATATSTALLVGAYISQIFGWEPCAMCLWQRWPHFAAIVAGLCALAIPGPIFPLLGAAASATTGGIAIYHSGVERKWWEGPASCTGSGDSLAGMSGDALLPGGADLAPLVMCDALQPFFLGLTMANWNALFSVFQICVWLSAARAGRK</sequence>
<dbReference type="Pfam" id="PF02600">
    <property type="entry name" value="DsbB"/>
    <property type="match status" value="1"/>
</dbReference>
<keyword evidence="3 5" id="KW-1133">Transmembrane helix</keyword>
<evidence type="ECO:0000256" key="1">
    <source>
        <dbReference type="ARBA" id="ARBA00004141"/>
    </source>
</evidence>
<reference evidence="6" key="1">
    <citation type="submission" date="2022-05" db="EMBL/GenBank/DDBJ databases">
        <authorList>
            <person name="Park J.-S."/>
        </authorList>
    </citation>
    <scope>NUCLEOTIDE SEQUENCE</scope>
    <source>
        <strain evidence="6">2012CJ41-6</strain>
    </source>
</reference>
<dbReference type="RefSeq" id="WP_249712424.1">
    <property type="nucleotide sequence ID" value="NZ_JAMFMB010000030.1"/>
</dbReference>
<comment type="caution">
    <text evidence="6">The sequence shown here is derived from an EMBL/GenBank/DDBJ whole genome shotgun (WGS) entry which is preliminary data.</text>
</comment>
<evidence type="ECO:0000256" key="5">
    <source>
        <dbReference type="SAM" id="Phobius"/>
    </source>
</evidence>
<dbReference type="EMBL" id="JAMFMB010000030">
    <property type="protein sequence ID" value="MCL6285538.1"/>
    <property type="molecule type" value="Genomic_DNA"/>
</dbReference>
<protein>
    <submittedName>
        <fullName evidence="6">Disulfide bond formation protein B</fullName>
    </submittedName>
</protein>
<organism evidence="6 7">
    <name type="scientific">Ruegeria spongiae</name>
    <dbReference type="NCBI Taxonomy" id="2942209"/>
    <lineage>
        <taxon>Bacteria</taxon>
        <taxon>Pseudomonadati</taxon>
        <taxon>Pseudomonadota</taxon>
        <taxon>Alphaproteobacteria</taxon>
        <taxon>Rhodobacterales</taxon>
        <taxon>Roseobacteraceae</taxon>
        <taxon>Ruegeria</taxon>
    </lineage>
</organism>
<gene>
    <name evidence="6" type="ORF">M3P21_18565</name>
</gene>
<evidence type="ECO:0000313" key="7">
    <source>
        <dbReference type="Proteomes" id="UP001203880"/>
    </source>
</evidence>
<name>A0ABT0Q8P2_9RHOB</name>
<evidence type="ECO:0000256" key="3">
    <source>
        <dbReference type="ARBA" id="ARBA00022989"/>
    </source>
</evidence>
<evidence type="ECO:0000256" key="2">
    <source>
        <dbReference type="ARBA" id="ARBA00022692"/>
    </source>
</evidence>
<dbReference type="Gene3D" id="1.20.1550.10">
    <property type="entry name" value="DsbB-like"/>
    <property type="match status" value="1"/>
</dbReference>
<proteinExistence type="predicted"/>
<evidence type="ECO:0000313" key="6">
    <source>
        <dbReference type="EMBL" id="MCL6285538.1"/>
    </source>
</evidence>
<feature type="transmembrane region" description="Helical" evidence="5">
    <location>
        <begin position="38"/>
        <end position="56"/>
    </location>
</feature>
<dbReference type="Proteomes" id="UP001203880">
    <property type="component" value="Unassembled WGS sequence"/>
</dbReference>
<dbReference type="InterPro" id="IPR023380">
    <property type="entry name" value="DsbB-like_sf"/>
</dbReference>
<accession>A0ABT0Q8P2</accession>
<keyword evidence="2 5" id="KW-0812">Transmembrane</keyword>
<keyword evidence="7" id="KW-1185">Reference proteome</keyword>